<feature type="compositionally biased region" description="Low complexity" evidence="2">
    <location>
        <begin position="156"/>
        <end position="165"/>
    </location>
</feature>
<feature type="region of interest" description="Disordered" evidence="2">
    <location>
        <begin position="124"/>
        <end position="165"/>
    </location>
</feature>
<keyword evidence="1" id="KW-0175">Coiled coil</keyword>
<name>A0A6A5SRK0_9PLEO</name>
<evidence type="ECO:0000313" key="3">
    <source>
        <dbReference type="EMBL" id="KAF1943275.1"/>
    </source>
</evidence>
<feature type="compositionally biased region" description="Basic and acidic residues" evidence="2">
    <location>
        <begin position="139"/>
        <end position="155"/>
    </location>
</feature>
<gene>
    <name evidence="3" type="ORF">EJ02DRAFT_146651</name>
</gene>
<sequence length="165" mass="19156">LNGILREEANKHDVYAKLWQGQFDDKEKELRESTAAFEDRHQKQQDENLLYIKEYRSKTQDPGHCAVQDLQRKVAALEQDLKTTKKMLDITKTENSYLEDEKVRLFTDNSIFEDHIDKIEQTYAHNPGLPPRPQILSHEYGHDDGASAEPEESRRTSSSVLLSSR</sequence>
<organism evidence="3 4">
    <name type="scientific">Clathrospora elynae</name>
    <dbReference type="NCBI Taxonomy" id="706981"/>
    <lineage>
        <taxon>Eukaryota</taxon>
        <taxon>Fungi</taxon>
        <taxon>Dikarya</taxon>
        <taxon>Ascomycota</taxon>
        <taxon>Pezizomycotina</taxon>
        <taxon>Dothideomycetes</taxon>
        <taxon>Pleosporomycetidae</taxon>
        <taxon>Pleosporales</taxon>
        <taxon>Diademaceae</taxon>
        <taxon>Clathrospora</taxon>
    </lineage>
</organism>
<evidence type="ECO:0000256" key="1">
    <source>
        <dbReference type="SAM" id="Coils"/>
    </source>
</evidence>
<protein>
    <submittedName>
        <fullName evidence="3">Uncharacterized protein</fullName>
    </submittedName>
</protein>
<keyword evidence="4" id="KW-1185">Reference proteome</keyword>
<proteinExistence type="predicted"/>
<dbReference type="AlphaFoldDB" id="A0A6A5SRK0"/>
<evidence type="ECO:0000313" key="4">
    <source>
        <dbReference type="Proteomes" id="UP000800038"/>
    </source>
</evidence>
<reference evidence="3" key="1">
    <citation type="journal article" date="2020" name="Stud. Mycol.">
        <title>101 Dothideomycetes genomes: a test case for predicting lifestyles and emergence of pathogens.</title>
        <authorList>
            <person name="Haridas S."/>
            <person name="Albert R."/>
            <person name="Binder M."/>
            <person name="Bloem J."/>
            <person name="Labutti K."/>
            <person name="Salamov A."/>
            <person name="Andreopoulos B."/>
            <person name="Baker S."/>
            <person name="Barry K."/>
            <person name="Bills G."/>
            <person name="Bluhm B."/>
            <person name="Cannon C."/>
            <person name="Castanera R."/>
            <person name="Culley D."/>
            <person name="Daum C."/>
            <person name="Ezra D."/>
            <person name="Gonzalez J."/>
            <person name="Henrissat B."/>
            <person name="Kuo A."/>
            <person name="Liang C."/>
            <person name="Lipzen A."/>
            <person name="Lutzoni F."/>
            <person name="Magnuson J."/>
            <person name="Mondo S."/>
            <person name="Nolan M."/>
            <person name="Ohm R."/>
            <person name="Pangilinan J."/>
            <person name="Park H.-J."/>
            <person name="Ramirez L."/>
            <person name="Alfaro M."/>
            <person name="Sun H."/>
            <person name="Tritt A."/>
            <person name="Yoshinaga Y."/>
            <person name="Zwiers L.-H."/>
            <person name="Turgeon B."/>
            <person name="Goodwin S."/>
            <person name="Spatafora J."/>
            <person name="Crous P."/>
            <person name="Grigoriev I."/>
        </authorList>
    </citation>
    <scope>NUCLEOTIDE SEQUENCE</scope>
    <source>
        <strain evidence="3">CBS 161.51</strain>
    </source>
</reference>
<feature type="coiled-coil region" evidence="1">
    <location>
        <begin position="67"/>
        <end position="94"/>
    </location>
</feature>
<dbReference type="Proteomes" id="UP000800038">
    <property type="component" value="Unassembled WGS sequence"/>
</dbReference>
<accession>A0A6A5SRK0</accession>
<evidence type="ECO:0000256" key="2">
    <source>
        <dbReference type="SAM" id="MobiDB-lite"/>
    </source>
</evidence>
<feature type="non-terminal residue" evidence="3">
    <location>
        <position position="1"/>
    </location>
</feature>
<dbReference type="EMBL" id="ML976027">
    <property type="protein sequence ID" value="KAF1943275.1"/>
    <property type="molecule type" value="Genomic_DNA"/>
</dbReference>